<evidence type="ECO:0000256" key="6">
    <source>
        <dbReference type="ARBA" id="ARBA00023049"/>
    </source>
</evidence>
<dbReference type="GO" id="GO:0004181">
    <property type="term" value="F:metallocarboxypeptidase activity"/>
    <property type="evidence" value="ECO:0007669"/>
    <property type="project" value="InterPro"/>
</dbReference>
<keyword evidence="8" id="KW-0732">Signal</keyword>
<name>A0A9P8UM78_9PEZI</name>
<evidence type="ECO:0000256" key="4">
    <source>
        <dbReference type="ARBA" id="ARBA00022801"/>
    </source>
</evidence>
<dbReference type="SUPFAM" id="SSF53187">
    <property type="entry name" value="Zn-dependent exopeptidases"/>
    <property type="match status" value="1"/>
</dbReference>
<evidence type="ECO:0000313" key="11">
    <source>
        <dbReference type="Proteomes" id="UP000758603"/>
    </source>
</evidence>
<protein>
    <recommendedName>
        <fullName evidence="9">Peptidase M14 domain-containing protein</fullName>
    </recommendedName>
</protein>
<gene>
    <name evidence="10" type="ORF">BKA67DRAFT_286754</name>
</gene>
<dbReference type="AlphaFoldDB" id="A0A9P8UM78"/>
<proteinExistence type="inferred from homology"/>
<dbReference type="PROSITE" id="PS51257">
    <property type="entry name" value="PROKAR_LIPOPROTEIN"/>
    <property type="match status" value="1"/>
</dbReference>
<keyword evidence="6" id="KW-0482">Metalloprotease</keyword>
<comment type="similarity">
    <text evidence="2 7">Belongs to the peptidase M14 family.</text>
</comment>
<keyword evidence="3" id="KW-0645">Protease</keyword>
<evidence type="ECO:0000256" key="7">
    <source>
        <dbReference type="PROSITE-ProRule" id="PRU01379"/>
    </source>
</evidence>
<dbReference type="InterPro" id="IPR000834">
    <property type="entry name" value="Peptidase_M14"/>
</dbReference>
<keyword evidence="11" id="KW-1185">Reference proteome</keyword>
<dbReference type="OrthoDB" id="3626597at2759"/>
<keyword evidence="4" id="KW-0378">Hydrolase</keyword>
<feature type="active site" description="Proton donor/acceptor" evidence="7">
    <location>
        <position position="393"/>
    </location>
</feature>
<evidence type="ECO:0000313" key="10">
    <source>
        <dbReference type="EMBL" id="KAH6654669.1"/>
    </source>
</evidence>
<dbReference type="GeneID" id="70124876"/>
<dbReference type="Pfam" id="PF00246">
    <property type="entry name" value="Peptidase_M14"/>
    <property type="match status" value="1"/>
</dbReference>
<accession>A0A9P8UM78</accession>
<evidence type="ECO:0000256" key="8">
    <source>
        <dbReference type="SAM" id="SignalP"/>
    </source>
</evidence>
<dbReference type="Proteomes" id="UP000758603">
    <property type="component" value="Unassembled WGS sequence"/>
</dbReference>
<evidence type="ECO:0000256" key="5">
    <source>
        <dbReference type="ARBA" id="ARBA00022833"/>
    </source>
</evidence>
<dbReference type="SMART" id="SM00631">
    <property type="entry name" value="Zn_pept"/>
    <property type="match status" value="1"/>
</dbReference>
<evidence type="ECO:0000259" key="9">
    <source>
        <dbReference type="PROSITE" id="PS52035"/>
    </source>
</evidence>
<feature type="signal peptide" evidence="8">
    <location>
        <begin position="1"/>
        <end position="18"/>
    </location>
</feature>
<dbReference type="Gene3D" id="3.40.630.10">
    <property type="entry name" value="Zn peptidases"/>
    <property type="match status" value="1"/>
</dbReference>
<reference evidence="10" key="1">
    <citation type="journal article" date="2021" name="Nat. Commun.">
        <title>Genetic determinants of endophytism in the Arabidopsis root mycobiome.</title>
        <authorList>
            <person name="Mesny F."/>
            <person name="Miyauchi S."/>
            <person name="Thiergart T."/>
            <person name="Pickel B."/>
            <person name="Atanasova L."/>
            <person name="Karlsson M."/>
            <person name="Huettel B."/>
            <person name="Barry K.W."/>
            <person name="Haridas S."/>
            <person name="Chen C."/>
            <person name="Bauer D."/>
            <person name="Andreopoulos W."/>
            <person name="Pangilinan J."/>
            <person name="LaButti K."/>
            <person name="Riley R."/>
            <person name="Lipzen A."/>
            <person name="Clum A."/>
            <person name="Drula E."/>
            <person name="Henrissat B."/>
            <person name="Kohler A."/>
            <person name="Grigoriev I.V."/>
            <person name="Martin F.M."/>
            <person name="Hacquard S."/>
        </authorList>
    </citation>
    <scope>NUCLEOTIDE SEQUENCE</scope>
    <source>
        <strain evidence="10">MPI-SDFR-AT-0073</strain>
    </source>
</reference>
<evidence type="ECO:0000256" key="3">
    <source>
        <dbReference type="ARBA" id="ARBA00022670"/>
    </source>
</evidence>
<evidence type="ECO:0000256" key="1">
    <source>
        <dbReference type="ARBA" id="ARBA00001947"/>
    </source>
</evidence>
<sequence>MKWTRIFGIVGLVQVAAACLLPEERQGGVARARKVDRRQSYGKAIGTGDRFSAGSLFPRGIGSGNATSMTTILNVKEVISGLNGLAKEYGIETFTTPYKTYGGATLSGGKVGGQGTCNTTYRVFLNGAIHARERGSSDNVLYFISDLLYAKKYGKGLTYGSKSYTNANVLTALGTGIVFLPLSNPDGVAYDQSSNSCWRKNRNPASSTGSADSIGVDLNRNFDFAWAPSHWATSEREEVASSSPSSEVYRGTSAFSEPETKSIKWVMDTFSKVRWFIDLHSYTGDVLYSWGSDTDQSTDPTKNFRNTTYDSIRGITSDSPTTKYGEYISATELSTAKSVGTSVGKAMSAAASRSYTVKQSAYLYPTSGASDDYAFSRHYADSSLNLIYAYTVEFGFGSTVSSCPFYPTDSDYTKNLQETNAGFMEFLLAAAAAGLGDPQTC</sequence>
<comment type="cofactor">
    <cofactor evidence="1">
        <name>Zn(2+)</name>
        <dbReference type="ChEBI" id="CHEBI:29105"/>
    </cofactor>
</comment>
<organism evidence="10 11">
    <name type="scientific">Truncatella angustata</name>
    <dbReference type="NCBI Taxonomy" id="152316"/>
    <lineage>
        <taxon>Eukaryota</taxon>
        <taxon>Fungi</taxon>
        <taxon>Dikarya</taxon>
        <taxon>Ascomycota</taxon>
        <taxon>Pezizomycotina</taxon>
        <taxon>Sordariomycetes</taxon>
        <taxon>Xylariomycetidae</taxon>
        <taxon>Amphisphaeriales</taxon>
        <taxon>Sporocadaceae</taxon>
        <taxon>Truncatella</taxon>
    </lineage>
</organism>
<dbReference type="PROSITE" id="PS52035">
    <property type="entry name" value="PEPTIDASE_M14"/>
    <property type="match status" value="1"/>
</dbReference>
<feature type="domain" description="Peptidase M14" evidence="9">
    <location>
        <begin position="71"/>
        <end position="430"/>
    </location>
</feature>
<evidence type="ECO:0000256" key="2">
    <source>
        <dbReference type="ARBA" id="ARBA00005988"/>
    </source>
</evidence>
<dbReference type="FunFam" id="3.40.630.10:FF:000155">
    <property type="entry name" value="Zn-dependent exopeptidase"/>
    <property type="match status" value="1"/>
</dbReference>
<feature type="chain" id="PRO_5040449364" description="Peptidase M14 domain-containing protein" evidence="8">
    <location>
        <begin position="19"/>
        <end position="441"/>
    </location>
</feature>
<keyword evidence="5" id="KW-0862">Zinc</keyword>
<dbReference type="PANTHER" id="PTHR11705">
    <property type="entry name" value="PROTEASE FAMILY M14 CARBOXYPEPTIDASE A,B"/>
    <property type="match status" value="1"/>
</dbReference>
<dbReference type="GO" id="GO:0006508">
    <property type="term" value="P:proteolysis"/>
    <property type="evidence" value="ECO:0007669"/>
    <property type="project" value="UniProtKB-KW"/>
</dbReference>
<dbReference type="EMBL" id="JAGPXC010000004">
    <property type="protein sequence ID" value="KAH6654669.1"/>
    <property type="molecule type" value="Genomic_DNA"/>
</dbReference>
<dbReference type="PANTHER" id="PTHR11705:SF143">
    <property type="entry name" value="SLL0236 PROTEIN"/>
    <property type="match status" value="1"/>
</dbReference>
<dbReference type="RefSeq" id="XP_045958939.1">
    <property type="nucleotide sequence ID" value="XM_046095983.1"/>
</dbReference>
<dbReference type="GO" id="GO:0008270">
    <property type="term" value="F:zinc ion binding"/>
    <property type="evidence" value="ECO:0007669"/>
    <property type="project" value="InterPro"/>
</dbReference>
<comment type="caution">
    <text evidence="10">The sequence shown here is derived from an EMBL/GenBank/DDBJ whole genome shotgun (WGS) entry which is preliminary data.</text>
</comment>